<proteinExistence type="inferred from homology"/>
<dbReference type="InterPro" id="IPR028889">
    <property type="entry name" value="USP"/>
</dbReference>
<dbReference type="GO" id="GO:0005634">
    <property type="term" value="C:nucleus"/>
    <property type="evidence" value="ECO:0007669"/>
    <property type="project" value="TreeGrafter"/>
</dbReference>
<dbReference type="InterPro" id="IPR018200">
    <property type="entry name" value="USP_CS"/>
</dbReference>
<dbReference type="Gene3D" id="3.90.70.10">
    <property type="entry name" value="Cysteine proteinases"/>
    <property type="match status" value="1"/>
</dbReference>
<comment type="catalytic activity">
    <reaction evidence="1">
        <text>Thiol-dependent hydrolysis of ester, thioester, amide, peptide and isopeptide bonds formed by the C-terminal Gly of ubiquitin (a 76-residue protein attached to proteins as an intracellular targeting signal).</text>
        <dbReference type="EC" id="3.4.19.12"/>
    </reaction>
</comment>
<feature type="compositionally biased region" description="Basic and acidic residues" evidence="2">
    <location>
        <begin position="216"/>
        <end position="231"/>
    </location>
</feature>
<keyword evidence="1" id="KW-0833">Ubl conjugation pathway</keyword>
<keyword evidence="1" id="KW-0378">Hydrolase</keyword>
<dbReference type="GO" id="GO:0004843">
    <property type="term" value="F:cysteine-type deubiquitinase activity"/>
    <property type="evidence" value="ECO:0007669"/>
    <property type="project" value="UniProtKB-UniRule"/>
</dbReference>
<evidence type="ECO:0000256" key="3">
    <source>
        <dbReference type="SAM" id="Phobius"/>
    </source>
</evidence>
<keyword evidence="3" id="KW-0472">Membrane</keyword>
<dbReference type="EMBL" id="ML986636">
    <property type="protein sequence ID" value="KAF2262792.1"/>
    <property type="molecule type" value="Genomic_DNA"/>
</dbReference>
<comment type="similarity">
    <text evidence="1">Belongs to the peptidase C19 family.</text>
</comment>
<dbReference type="InterPro" id="IPR038765">
    <property type="entry name" value="Papain-like_cys_pep_sf"/>
</dbReference>
<organism evidence="5 6">
    <name type="scientific">Lojkania enalia</name>
    <dbReference type="NCBI Taxonomy" id="147567"/>
    <lineage>
        <taxon>Eukaryota</taxon>
        <taxon>Fungi</taxon>
        <taxon>Dikarya</taxon>
        <taxon>Ascomycota</taxon>
        <taxon>Pezizomycotina</taxon>
        <taxon>Dothideomycetes</taxon>
        <taxon>Pleosporomycetidae</taxon>
        <taxon>Pleosporales</taxon>
        <taxon>Pleosporales incertae sedis</taxon>
        <taxon>Lojkania</taxon>
    </lineage>
</organism>
<dbReference type="PROSITE" id="PS00972">
    <property type="entry name" value="USP_1"/>
    <property type="match status" value="1"/>
</dbReference>
<keyword evidence="6" id="KW-1185">Reference proteome</keyword>
<dbReference type="PANTHER" id="PTHR24006:SF904">
    <property type="entry name" value="UBIQUITIN CARBOXYL-TERMINAL HYDROLASE 16"/>
    <property type="match status" value="1"/>
</dbReference>
<keyword evidence="1" id="KW-0645">Protease</keyword>
<dbReference type="GO" id="GO:0005829">
    <property type="term" value="C:cytosol"/>
    <property type="evidence" value="ECO:0007669"/>
    <property type="project" value="TreeGrafter"/>
</dbReference>
<evidence type="ECO:0000259" key="4">
    <source>
        <dbReference type="PROSITE" id="PS50235"/>
    </source>
</evidence>
<dbReference type="GO" id="GO:0016579">
    <property type="term" value="P:protein deubiquitination"/>
    <property type="evidence" value="ECO:0007669"/>
    <property type="project" value="InterPro"/>
</dbReference>
<dbReference type="CDD" id="cd02662">
    <property type="entry name" value="Peptidase_C19F"/>
    <property type="match status" value="1"/>
</dbReference>
<evidence type="ECO:0000256" key="2">
    <source>
        <dbReference type="SAM" id="MobiDB-lite"/>
    </source>
</evidence>
<name>A0A9P4K554_9PLEO</name>
<feature type="compositionally biased region" description="Low complexity" evidence="2">
    <location>
        <begin position="487"/>
        <end position="510"/>
    </location>
</feature>
<keyword evidence="3" id="KW-1133">Transmembrane helix</keyword>
<dbReference type="EC" id="3.4.19.12" evidence="1"/>
<feature type="region of interest" description="Disordered" evidence="2">
    <location>
        <begin position="216"/>
        <end position="236"/>
    </location>
</feature>
<evidence type="ECO:0000256" key="1">
    <source>
        <dbReference type="RuleBase" id="RU366025"/>
    </source>
</evidence>
<dbReference type="AlphaFoldDB" id="A0A9P4K554"/>
<protein>
    <recommendedName>
        <fullName evidence="1">Ubiquitin carboxyl-terminal hydrolase</fullName>
        <ecNumber evidence="1">3.4.19.12</ecNumber>
    </recommendedName>
</protein>
<dbReference type="OrthoDB" id="2248014at2759"/>
<feature type="domain" description="USP" evidence="4">
    <location>
        <begin position="45"/>
        <end position="598"/>
    </location>
</feature>
<feature type="transmembrane region" description="Helical" evidence="3">
    <location>
        <begin position="6"/>
        <end position="32"/>
    </location>
</feature>
<dbReference type="SUPFAM" id="SSF54001">
    <property type="entry name" value="Cysteine proteinases"/>
    <property type="match status" value="1"/>
</dbReference>
<keyword evidence="1" id="KW-0788">Thiol protease</keyword>
<accession>A0A9P4K554</accession>
<feature type="compositionally biased region" description="Polar residues" evidence="2">
    <location>
        <begin position="454"/>
        <end position="474"/>
    </location>
</feature>
<evidence type="ECO:0000313" key="5">
    <source>
        <dbReference type="EMBL" id="KAF2262792.1"/>
    </source>
</evidence>
<evidence type="ECO:0000313" key="6">
    <source>
        <dbReference type="Proteomes" id="UP000800093"/>
    </source>
</evidence>
<dbReference type="PROSITE" id="PS00973">
    <property type="entry name" value="USP_2"/>
    <property type="match status" value="1"/>
</dbReference>
<dbReference type="PROSITE" id="PS50235">
    <property type="entry name" value="USP_3"/>
    <property type="match status" value="1"/>
</dbReference>
<feature type="compositionally biased region" description="Low complexity" evidence="2">
    <location>
        <begin position="522"/>
        <end position="535"/>
    </location>
</feature>
<sequence>MPEKPLTIATYAAGASLAAITLVYVFGPTFFLDDESSSTRKKSVVGLSNAANDCFINSILQALAGLPDLRLYLIRETHRRRLDGPGVYDVDPERLGLEKQPVRPWKLEGLQKGWVTHALKEILDKLNERPLYRKTISPQPFIRHLERAFGSRISRQQQDAQEFLQIVTERLCDEYHAGAKARRQAQKCGIIITNRDTASERQEIAEQFGAVAAEAAARREASEEAAEHESPLDEDGFPFEGKMESQIECLTCGFKPNPSVSTFVTLTLNVPQKSSTSLNTCFDGMLKVEHIDDFKCEYCRLEHAIQSKTKELSRSAATETRERIQSDIEKLQKALEADPEKPPKDVELPDLSLAPKRRIARHMYISTFPKVLAIHLSRSMFAMGGLSTKNLAKVAFPENLPLGGILNQKRYRLLGMVAHKGTHNSGHYESFRRQVQPVPYSTPHSFGQEGVYSMQASPNPSAVQSPRMSTSNLVNMGERASPAPSTPVLDSPSVGSLSSQSSAPSRGPAPTSAPRDEDTLQLPPSLSAPARPPSLKGSIRGSIKEKASSVADLTQRKRKPRNPSNRWWRISDDKIRESKTSEVLGMQKEVYLLFYELDRQEES</sequence>
<dbReference type="InterPro" id="IPR001394">
    <property type="entry name" value="Peptidase_C19_UCH"/>
</dbReference>
<dbReference type="GO" id="GO:0006508">
    <property type="term" value="P:proteolysis"/>
    <property type="evidence" value="ECO:0007669"/>
    <property type="project" value="UniProtKB-KW"/>
</dbReference>
<gene>
    <name evidence="5" type="ORF">CC78DRAFT_519580</name>
</gene>
<comment type="caution">
    <text evidence="5">The sequence shown here is derived from an EMBL/GenBank/DDBJ whole genome shotgun (WGS) entry which is preliminary data.</text>
</comment>
<keyword evidence="3" id="KW-0812">Transmembrane</keyword>
<dbReference type="InterPro" id="IPR050164">
    <property type="entry name" value="Peptidase_C19"/>
</dbReference>
<feature type="region of interest" description="Disordered" evidence="2">
    <location>
        <begin position="439"/>
        <end position="567"/>
    </location>
</feature>
<dbReference type="Proteomes" id="UP000800093">
    <property type="component" value="Unassembled WGS sequence"/>
</dbReference>
<reference evidence="6" key="1">
    <citation type="journal article" date="2020" name="Stud. Mycol.">
        <title>101 Dothideomycetes genomes: A test case for predicting lifestyles and emergence of pathogens.</title>
        <authorList>
            <person name="Haridas S."/>
            <person name="Albert R."/>
            <person name="Binder M."/>
            <person name="Bloem J."/>
            <person name="LaButti K."/>
            <person name="Salamov A."/>
            <person name="Andreopoulos B."/>
            <person name="Baker S."/>
            <person name="Barry K."/>
            <person name="Bills G."/>
            <person name="Bluhm B."/>
            <person name="Cannon C."/>
            <person name="Castanera R."/>
            <person name="Culley D."/>
            <person name="Daum C."/>
            <person name="Ezra D."/>
            <person name="Gonzalez J."/>
            <person name="Henrissat B."/>
            <person name="Kuo A."/>
            <person name="Liang C."/>
            <person name="Lipzen A."/>
            <person name="Lutzoni F."/>
            <person name="Magnuson J."/>
            <person name="Mondo S."/>
            <person name="Nolan M."/>
            <person name="Ohm R."/>
            <person name="Pangilinan J."/>
            <person name="Park H.-J."/>
            <person name="Ramirez L."/>
            <person name="Alfaro M."/>
            <person name="Sun H."/>
            <person name="Tritt A."/>
            <person name="Yoshinaga Y."/>
            <person name="Zwiers L.-H."/>
            <person name="Turgeon B."/>
            <person name="Goodwin S."/>
            <person name="Spatafora J."/>
            <person name="Crous P."/>
            <person name="Grigoriev I."/>
        </authorList>
    </citation>
    <scope>NUCLEOTIDE SEQUENCE [LARGE SCALE GENOMIC DNA]</scope>
    <source>
        <strain evidence="6">CBS 304.66</strain>
    </source>
</reference>
<dbReference type="Pfam" id="PF00443">
    <property type="entry name" value="UCH"/>
    <property type="match status" value="1"/>
</dbReference>
<dbReference type="PANTHER" id="PTHR24006">
    <property type="entry name" value="UBIQUITIN CARBOXYL-TERMINAL HYDROLASE"/>
    <property type="match status" value="1"/>
</dbReference>